<dbReference type="SMART" id="SM00448">
    <property type="entry name" value="REC"/>
    <property type="match status" value="1"/>
</dbReference>
<dbReference type="PROSITE" id="PS50110">
    <property type="entry name" value="RESPONSE_REGULATORY"/>
    <property type="match status" value="1"/>
</dbReference>
<dbReference type="Pfam" id="PF13487">
    <property type="entry name" value="HD_5"/>
    <property type="match status" value="1"/>
</dbReference>
<dbReference type="InterPro" id="IPR011006">
    <property type="entry name" value="CheY-like_superfamily"/>
</dbReference>
<evidence type="ECO:0000313" key="4">
    <source>
        <dbReference type="EMBL" id="MBQ0957482.1"/>
    </source>
</evidence>
<dbReference type="InterPro" id="IPR001789">
    <property type="entry name" value="Sig_transdc_resp-reg_receiver"/>
</dbReference>
<reference evidence="4" key="1">
    <citation type="submission" date="2021-04" db="EMBL/GenBank/DDBJ databases">
        <title>The genome sequence of Ideonella sp. 4Y11.</title>
        <authorList>
            <person name="Liu Y."/>
        </authorList>
    </citation>
    <scope>NUCLEOTIDE SEQUENCE</scope>
    <source>
        <strain evidence="4">4Y11</strain>
    </source>
</reference>
<gene>
    <name evidence="4" type="ORF">KAK06_00795</name>
</gene>
<name>A0A940YEW7_9BURK</name>
<dbReference type="Proteomes" id="UP000678374">
    <property type="component" value="Unassembled WGS sequence"/>
</dbReference>
<evidence type="ECO:0000259" key="3">
    <source>
        <dbReference type="PROSITE" id="PS51832"/>
    </source>
</evidence>
<dbReference type="InterPro" id="IPR003607">
    <property type="entry name" value="HD/PDEase_dom"/>
</dbReference>
<accession>A0A940YEW7</accession>
<comment type="caution">
    <text evidence="4">The sequence shown here is derived from an EMBL/GenBank/DDBJ whole genome shotgun (WGS) entry which is preliminary data.</text>
</comment>
<dbReference type="AlphaFoldDB" id="A0A940YEW7"/>
<organism evidence="4 5">
    <name type="scientific">Ideonella aquatica</name>
    <dbReference type="NCBI Taxonomy" id="2824119"/>
    <lineage>
        <taxon>Bacteria</taxon>
        <taxon>Pseudomonadati</taxon>
        <taxon>Pseudomonadota</taxon>
        <taxon>Betaproteobacteria</taxon>
        <taxon>Burkholderiales</taxon>
        <taxon>Sphaerotilaceae</taxon>
        <taxon>Ideonella</taxon>
    </lineage>
</organism>
<evidence type="ECO:0000313" key="5">
    <source>
        <dbReference type="Proteomes" id="UP000678374"/>
    </source>
</evidence>
<dbReference type="Pfam" id="PF00072">
    <property type="entry name" value="Response_reg"/>
    <property type="match status" value="1"/>
</dbReference>
<dbReference type="Gene3D" id="3.40.50.2300">
    <property type="match status" value="1"/>
</dbReference>
<dbReference type="PANTHER" id="PTHR45228">
    <property type="entry name" value="CYCLIC DI-GMP PHOSPHODIESTERASE TM_0186-RELATED"/>
    <property type="match status" value="1"/>
</dbReference>
<evidence type="ECO:0000256" key="1">
    <source>
        <dbReference type="PROSITE-ProRule" id="PRU00169"/>
    </source>
</evidence>
<proteinExistence type="predicted"/>
<feature type="modified residue" description="4-aspartylphosphate" evidence="1">
    <location>
        <position position="55"/>
    </location>
</feature>
<dbReference type="SUPFAM" id="SSF52172">
    <property type="entry name" value="CheY-like"/>
    <property type="match status" value="1"/>
</dbReference>
<keyword evidence="1" id="KW-0597">Phosphoprotein</keyword>
<dbReference type="PANTHER" id="PTHR45228:SF5">
    <property type="entry name" value="CYCLIC DI-GMP PHOSPHODIESTERASE VC_1348-RELATED"/>
    <property type="match status" value="1"/>
</dbReference>
<feature type="domain" description="Response regulatory" evidence="2">
    <location>
        <begin position="5"/>
        <end position="122"/>
    </location>
</feature>
<dbReference type="SMART" id="SM00471">
    <property type="entry name" value="HDc"/>
    <property type="match status" value="1"/>
</dbReference>
<sequence length="363" mass="40317">MPSARILIVDDVPENLAVLGELLQHEGYQVQVANGGAVALRLALGPPPPDLILLDVTMPGMDGYEVLRRLRADARTASLPVLFLTARGDPGDEEYGLLQGAEDYLTKPIRPALVLARVRNQLQAKRARDVLANQNALLEAEVRRRMEDNDRIQRVTIRALAHLAETRDPETGNHILRTQSYMGLLARRLARHPRHAAVLDEAMIEQLVRSAPLHDIGKVGIPDHILLKRAALDADEWEVMKTHAQLGADAIEQAERDIDQPVPFLQIARQIARWHHEHWDGQGYPDGLVGEAIPLSARLMAVADVFDSLVSPRVYKRPFDVERARQAIVDGRGTQFDPDVVDAFCESFEDFVDVARSHGLPAG</sequence>
<dbReference type="GO" id="GO:0000160">
    <property type="term" value="P:phosphorelay signal transduction system"/>
    <property type="evidence" value="ECO:0007669"/>
    <property type="project" value="InterPro"/>
</dbReference>
<feature type="domain" description="HD-GYP" evidence="3">
    <location>
        <begin position="149"/>
        <end position="360"/>
    </location>
</feature>
<dbReference type="Gene3D" id="1.10.3210.10">
    <property type="entry name" value="Hypothetical protein af1432"/>
    <property type="match status" value="1"/>
</dbReference>
<dbReference type="EMBL" id="JAGQDE010000001">
    <property type="protein sequence ID" value="MBQ0957482.1"/>
    <property type="molecule type" value="Genomic_DNA"/>
</dbReference>
<dbReference type="SUPFAM" id="SSF109604">
    <property type="entry name" value="HD-domain/PDEase-like"/>
    <property type="match status" value="1"/>
</dbReference>
<dbReference type="PROSITE" id="PS51832">
    <property type="entry name" value="HD_GYP"/>
    <property type="match status" value="1"/>
</dbReference>
<dbReference type="CDD" id="cd00077">
    <property type="entry name" value="HDc"/>
    <property type="match status" value="1"/>
</dbReference>
<dbReference type="InterPro" id="IPR052020">
    <property type="entry name" value="Cyclic_di-GMP/3'3'-cGAMP_PDE"/>
</dbReference>
<protein>
    <submittedName>
        <fullName evidence="4">Response regulator</fullName>
    </submittedName>
</protein>
<keyword evidence="5" id="KW-1185">Reference proteome</keyword>
<dbReference type="InterPro" id="IPR037522">
    <property type="entry name" value="HD_GYP_dom"/>
</dbReference>
<evidence type="ECO:0000259" key="2">
    <source>
        <dbReference type="PROSITE" id="PS50110"/>
    </source>
</evidence>
<dbReference type="GO" id="GO:0008081">
    <property type="term" value="F:phosphoric diester hydrolase activity"/>
    <property type="evidence" value="ECO:0007669"/>
    <property type="project" value="UniProtKB-ARBA"/>
</dbReference>